<keyword evidence="2" id="KW-0805">Transcription regulation</keyword>
<dbReference type="PROSITE" id="PS50090">
    <property type="entry name" value="MYB_LIKE"/>
    <property type="match status" value="1"/>
</dbReference>
<evidence type="ECO:0000256" key="5">
    <source>
        <dbReference type="ARBA" id="ARBA00023242"/>
    </source>
</evidence>
<evidence type="ECO:0000256" key="1">
    <source>
        <dbReference type="ARBA" id="ARBA00004123"/>
    </source>
</evidence>
<dbReference type="FunFam" id="1.10.10.60:FF:000023">
    <property type="entry name" value="protein REVEILLE 6 isoform X1"/>
    <property type="match status" value="1"/>
</dbReference>
<feature type="compositionally biased region" description="Basic residues" evidence="6">
    <location>
        <begin position="125"/>
        <end position="135"/>
    </location>
</feature>
<evidence type="ECO:0000256" key="3">
    <source>
        <dbReference type="ARBA" id="ARBA00023125"/>
    </source>
</evidence>
<name>A0A804HPJ0_MUSAM</name>
<evidence type="ECO:0000256" key="2">
    <source>
        <dbReference type="ARBA" id="ARBA00023015"/>
    </source>
</evidence>
<feature type="domain" description="Myb-like" evidence="7">
    <location>
        <begin position="56"/>
        <end position="106"/>
    </location>
</feature>
<dbReference type="PANTHER" id="PTHR12802:SF155">
    <property type="entry name" value="DEUBIQUITINASE MYSM1"/>
    <property type="match status" value="1"/>
</dbReference>
<evidence type="ECO:0000259" key="8">
    <source>
        <dbReference type="PROSITE" id="PS51293"/>
    </source>
</evidence>
<dbReference type="InterPro" id="IPR006447">
    <property type="entry name" value="Myb_dom_plants"/>
</dbReference>
<evidence type="ECO:0000259" key="9">
    <source>
        <dbReference type="PROSITE" id="PS51294"/>
    </source>
</evidence>
<accession>A0A804HPJ0</accession>
<dbReference type="InterPro" id="IPR001005">
    <property type="entry name" value="SANT/Myb"/>
</dbReference>
<keyword evidence="5" id="KW-0539">Nucleus</keyword>
<dbReference type="OMA" id="GRVWHRI"/>
<keyword evidence="12" id="KW-1185">Reference proteome</keyword>
<organism evidence="11 12">
    <name type="scientific">Musa acuminata subsp. malaccensis</name>
    <name type="common">Wild banana</name>
    <name type="synonym">Musa malaccensis</name>
    <dbReference type="NCBI Taxonomy" id="214687"/>
    <lineage>
        <taxon>Eukaryota</taxon>
        <taxon>Viridiplantae</taxon>
        <taxon>Streptophyta</taxon>
        <taxon>Embryophyta</taxon>
        <taxon>Tracheophyta</taxon>
        <taxon>Spermatophyta</taxon>
        <taxon>Magnoliopsida</taxon>
        <taxon>Liliopsida</taxon>
        <taxon>Zingiberales</taxon>
        <taxon>Musaceae</taxon>
        <taxon>Musa</taxon>
    </lineage>
</organism>
<evidence type="ECO:0000256" key="6">
    <source>
        <dbReference type="SAM" id="MobiDB-lite"/>
    </source>
</evidence>
<dbReference type="EMBL" id="HG996466">
    <property type="protein sequence ID" value="CAG1858346.1"/>
    <property type="molecule type" value="Genomic_DNA"/>
</dbReference>
<dbReference type="InterPro" id="IPR009057">
    <property type="entry name" value="Homeodomain-like_sf"/>
</dbReference>
<evidence type="ECO:0000313" key="10">
    <source>
        <dbReference type="EMBL" id="CAG1858346.1"/>
    </source>
</evidence>
<dbReference type="OrthoDB" id="118550at2759"/>
<feature type="region of interest" description="Disordered" evidence="6">
    <location>
        <begin position="115"/>
        <end position="232"/>
    </location>
</feature>
<evidence type="ECO:0000313" key="12">
    <source>
        <dbReference type="Proteomes" id="UP000012960"/>
    </source>
</evidence>
<dbReference type="PROSITE" id="PS51294">
    <property type="entry name" value="HTH_MYB"/>
    <property type="match status" value="1"/>
</dbReference>
<dbReference type="FunCoup" id="A0A804HPJ0">
    <property type="interactions" value="824"/>
</dbReference>
<feature type="domain" description="SANT" evidence="8">
    <location>
        <begin position="59"/>
        <end position="110"/>
    </location>
</feature>
<comment type="subcellular location">
    <subcellularLocation>
        <location evidence="1">Nucleus</location>
    </subcellularLocation>
</comment>
<dbReference type="NCBIfam" id="TIGR01557">
    <property type="entry name" value="myb_SHAQKYF"/>
    <property type="match status" value="1"/>
</dbReference>
<keyword evidence="3" id="KW-0238">DNA-binding</keyword>
<dbReference type="GO" id="GO:0003677">
    <property type="term" value="F:DNA binding"/>
    <property type="evidence" value="ECO:0007669"/>
    <property type="project" value="UniProtKB-KW"/>
</dbReference>
<dbReference type="GO" id="GO:0010468">
    <property type="term" value="P:regulation of gene expression"/>
    <property type="evidence" value="ECO:0007669"/>
    <property type="project" value="UniProtKB-ARBA"/>
</dbReference>
<evidence type="ECO:0000259" key="7">
    <source>
        <dbReference type="PROSITE" id="PS50090"/>
    </source>
</evidence>
<protein>
    <submittedName>
        <fullName evidence="10">(wild Malaysian banana) hypothetical protein</fullName>
    </submittedName>
</protein>
<dbReference type="InterPro" id="IPR017884">
    <property type="entry name" value="SANT_dom"/>
</dbReference>
<dbReference type="InParanoid" id="A0A804HPJ0"/>
<dbReference type="PROSITE" id="PS51293">
    <property type="entry name" value="SANT"/>
    <property type="match status" value="1"/>
</dbReference>
<dbReference type="SUPFAM" id="SSF46689">
    <property type="entry name" value="Homeodomain-like"/>
    <property type="match status" value="1"/>
</dbReference>
<feature type="compositionally biased region" description="Polar residues" evidence="6">
    <location>
        <begin position="154"/>
        <end position="188"/>
    </location>
</feature>
<dbReference type="Pfam" id="PF00249">
    <property type="entry name" value="Myb_DNA-binding"/>
    <property type="match status" value="1"/>
</dbReference>
<dbReference type="Gene3D" id="1.10.10.60">
    <property type="entry name" value="Homeodomain-like"/>
    <property type="match status" value="1"/>
</dbReference>
<dbReference type="CDD" id="cd00167">
    <property type="entry name" value="SANT"/>
    <property type="match status" value="1"/>
</dbReference>
<gene>
    <name evidence="10" type="ORF">GSMUA_286410.1</name>
</gene>
<evidence type="ECO:0000256" key="4">
    <source>
        <dbReference type="ARBA" id="ARBA00023163"/>
    </source>
</evidence>
<feature type="domain" description="HTH myb-type" evidence="9">
    <location>
        <begin position="56"/>
        <end position="110"/>
    </location>
</feature>
<dbReference type="PANTHER" id="PTHR12802">
    <property type="entry name" value="SWI/SNF COMPLEX-RELATED"/>
    <property type="match status" value="1"/>
</dbReference>
<sequence>MDMKDKRVPSVNGICMPNKRNKRLYVHIRPSIDQAQLKEFASSTKELPIRVRKPYTITKQRERWTEEEHEKFLEAIKLHGRVWHRIQEHIGTKSAIQIRSHAQKFFSKVDRNWGTGNAIEIPPPRPKRKPLHPYPRKLENLCTTRVPDTKRPEQSSSPIPSFSEQESGSPVSVLSAVGSETSPLSSVVGSDPVELSLSEPENRCCSPTSSVEGEERILSKDPASNGSNKLDKSPLELYLGSQDQIHPKECSPVEPQLTSLKLFGRTVLVANSQKTCSSDDGNSQKTCSSDDGNATRCFMSLPSADVGSHEEKIDTDMQNQAPGLGHFLPHEYTSGKTGRIPCDVAALSMYYFLAPDGVQKNSADEMVAPMPFWPTFYGSLPISFTNQLNTRLKQDLPQTSTEAPSQTIAIEEGSSVGSNSPSAWNESLMDDGNHTAVGYDGSGFPKEHMRAFKLKPSENSAFISVKASKIKSTRGFVPYERCKIGK</sequence>
<evidence type="ECO:0000313" key="11">
    <source>
        <dbReference type="EnsemblPlants" id="Ma01_p02530.1"/>
    </source>
</evidence>
<dbReference type="EnsemblPlants" id="Ma01_t02530.1">
    <property type="protein sequence ID" value="Ma01_p02530.1"/>
    <property type="gene ID" value="Ma01_g02530"/>
</dbReference>
<dbReference type="Proteomes" id="UP000012960">
    <property type="component" value="Unplaced"/>
</dbReference>
<dbReference type="SMART" id="SM00717">
    <property type="entry name" value="SANT"/>
    <property type="match status" value="1"/>
</dbReference>
<dbReference type="Gramene" id="Ma01_t02530.1">
    <property type="protein sequence ID" value="Ma01_p02530.1"/>
    <property type="gene ID" value="Ma01_g02530"/>
</dbReference>
<dbReference type="GO" id="GO:0005634">
    <property type="term" value="C:nucleus"/>
    <property type="evidence" value="ECO:0007669"/>
    <property type="project" value="UniProtKB-SubCell"/>
</dbReference>
<proteinExistence type="predicted"/>
<reference evidence="10" key="1">
    <citation type="submission" date="2021-03" db="EMBL/GenBank/DDBJ databases">
        <authorList>
            <consortium name="Genoscope - CEA"/>
            <person name="William W."/>
        </authorList>
    </citation>
    <scope>NUCLEOTIDE SEQUENCE</scope>
    <source>
        <strain evidence="10">Doubled-haploid Pahang</strain>
    </source>
</reference>
<dbReference type="AlphaFoldDB" id="A0A804HPJ0"/>
<dbReference type="InterPro" id="IPR017930">
    <property type="entry name" value="Myb_dom"/>
</dbReference>
<keyword evidence="4" id="KW-0804">Transcription</keyword>
<reference evidence="11" key="2">
    <citation type="submission" date="2021-05" db="UniProtKB">
        <authorList>
            <consortium name="EnsemblPlants"/>
        </authorList>
    </citation>
    <scope>IDENTIFICATION</scope>
    <source>
        <strain evidence="11">subsp. malaccensis</strain>
    </source>
</reference>